<keyword evidence="3" id="KW-1185">Reference proteome</keyword>
<dbReference type="Proteomes" id="UP000299102">
    <property type="component" value="Unassembled WGS sequence"/>
</dbReference>
<dbReference type="AlphaFoldDB" id="A0A4C1Z6T8"/>
<dbReference type="EMBL" id="BGZK01001685">
    <property type="protein sequence ID" value="GBP84541.1"/>
    <property type="molecule type" value="Genomic_DNA"/>
</dbReference>
<evidence type="ECO:0000256" key="1">
    <source>
        <dbReference type="SAM" id="MobiDB-lite"/>
    </source>
</evidence>
<proteinExistence type="predicted"/>
<organism evidence="2 3">
    <name type="scientific">Eumeta variegata</name>
    <name type="common">Bagworm moth</name>
    <name type="synonym">Eumeta japonica</name>
    <dbReference type="NCBI Taxonomy" id="151549"/>
    <lineage>
        <taxon>Eukaryota</taxon>
        <taxon>Metazoa</taxon>
        <taxon>Ecdysozoa</taxon>
        <taxon>Arthropoda</taxon>
        <taxon>Hexapoda</taxon>
        <taxon>Insecta</taxon>
        <taxon>Pterygota</taxon>
        <taxon>Neoptera</taxon>
        <taxon>Endopterygota</taxon>
        <taxon>Lepidoptera</taxon>
        <taxon>Glossata</taxon>
        <taxon>Ditrysia</taxon>
        <taxon>Tineoidea</taxon>
        <taxon>Psychidae</taxon>
        <taxon>Oiketicinae</taxon>
        <taxon>Eumeta</taxon>
    </lineage>
</organism>
<gene>
    <name evidence="2" type="ORF">EVAR_66849_1</name>
</gene>
<protein>
    <submittedName>
        <fullName evidence="2">Uncharacterized protein</fullName>
    </submittedName>
</protein>
<name>A0A4C1Z6T8_EUMVA</name>
<reference evidence="2 3" key="1">
    <citation type="journal article" date="2019" name="Commun. Biol.">
        <title>The bagworm genome reveals a unique fibroin gene that provides high tensile strength.</title>
        <authorList>
            <person name="Kono N."/>
            <person name="Nakamura H."/>
            <person name="Ohtoshi R."/>
            <person name="Tomita M."/>
            <person name="Numata K."/>
            <person name="Arakawa K."/>
        </authorList>
    </citation>
    <scope>NUCLEOTIDE SEQUENCE [LARGE SCALE GENOMIC DNA]</scope>
</reference>
<evidence type="ECO:0000313" key="3">
    <source>
        <dbReference type="Proteomes" id="UP000299102"/>
    </source>
</evidence>
<sequence length="116" mass="12820">MTPPSSMNRGRAGRVNTKARERSDSVANHILPITTAISIAMRSDRFGFNNTQRSGPSHLRRRDAAAPDPIVDDRIGIYEKKKKIWPLISPSRLFIKIVKIFLEAPPPAPAMAESGS</sequence>
<accession>A0A4C1Z6T8</accession>
<comment type="caution">
    <text evidence="2">The sequence shown here is derived from an EMBL/GenBank/DDBJ whole genome shotgun (WGS) entry which is preliminary data.</text>
</comment>
<feature type="region of interest" description="Disordered" evidence="1">
    <location>
        <begin position="1"/>
        <end position="23"/>
    </location>
</feature>
<evidence type="ECO:0000313" key="2">
    <source>
        <dbReference type="EMBL" id="GBP84541.1"/>
    </source>
</evidence>